<comment type="similarity">
    <text evidence="5">Belongs to the class-II pyridoxal-phosphate-dependent aminotransferase family. MalY/PatB cystathionine beta-lyase subfamily.</text>
</comment>
<dbReference type="PANTHER" id="PTHR43525:SF1">
    <property type="entry name" value="PROTEIN MALY"/>
    <property type="match status" value="1"/>
</dbReference>
<reference evidence="9 10" key="1">
    <citation type="journal article" date="2019" name="Int. J. Syst. Evol. Microbiol.">
        <title>The Global Catalogue of Microorganisms (GCM) 10K type strain sequencing project: providing services to taxonomists for standard genome sequencing and annotation.</title>
        <authorList>
            <consortium name="The Broad Institute Genomics Platform"/>
            <consortium name="The Broad Institute Genome Sequencing Center for Infectious Disease"/>
            <person name="Wu L."/>
            <person name="Ma J."/>
        </authorList>
    </citation>
    <scope>NUCLEOTIDE SEQUENCE [LARGE SCALE GENOMIC DNA]</scope>
    <source>
        <strain evidence="9 10">JCM 10649</strain>
    </source>
</reference>
<dbReference type="SUPFAM" id="SSF53383">
    <property type="entry name" value="PLP-dependent transferases"/>
    <property type="match status" value="1"/>
</dbReference>
<dbReference type="SUPFAM" id="SSF53335">
    <property type="entry name" value="S-adenosyl-L-methionine-dependent methyltransferases"/>
    <property type="match status" value="1"/>
</dbReference>
<dbReference type="EC" id="4.4.1.13" evidence="2"/>
<evidence type="ECO:0000259" key="8">
    <source>
        <dbReference type="Pfam" id="PF08241"/>
    </source>
</evidence>
<feature type="domain" description="Methyltransferase type 11" evidence="8">
    <location>
        <begin position="285"/>
        <end position="374"/>
    </location>
</feature>
<gene>
    <name evidence="9" type="ORF">GCM10009544_16850</name>
</gene>
<dbReference type="InterPro" id="IPR004839">
    <property type="entry name" value="Aminotransferase_I/II_large"/>
</dbReference>
<dbReference type="InterPro" id="IPR015422">
    <property type="entry name" value="PyrdxlP-dep_Trfase_small"/>
</dbReference>
<dbReference type="CDD" id="cd02440">
    <property type="entry name" value="AdoMet_MTases"/>
    <property type="match status" value="1"/>
</dbReference>
<dbReference type="InterPro" id="IPR029063">
    <property type="entry name" value="SAM-dependent_MTases_sf"/>
</dbReference>
<comment type="cofactor">
    <cofactor evidence="1">
        <name>pyridoxal 5'-phosphate</name>
        <dbReference type="ChEBI" id="CHEBI:597326"/>
    </cofactor>
</comment>
<evidence type="ECO:0000256" key="5">
    <source>
        <dbReference type="ARBA" id="ARBA00037974"/>
    </source>
</evidence>
<dbReference type="Gene3D" id="3.90.1150.10">
    <property type="entry name" value="Aspartate Aminotransferase, domain 1"/>
    <property type="match status" value="1"/>
</dbReference>
<dbReference type="InterPro" id="IPR051798">
    <property type="entry name" value="Class-II_PLP-Dep_Aminotrans"/>
</dbReference>
<dbReference type="Pfam" id="PF00155">
    <property type="entry name" value="Aminotran_1_2"/>
    <property type="match status" value="1"/>
</dbReference>
<feature type="domain" description="Aminotransferase class I/classII large" evidence="7">
    <location>
        <begin position="4"/>
        <end position="117"/>
    </location>
</feature>
<dbReference type="Pfam" id="PF08241">
    <property type="entry name" value="Methyltransf_11"/>
    <property type="match status" value="1"/>
</dbReference>
<evidence type="ECO:0000256" key="4">
    <source>
        <dbReference type="ARBA" id="ARBA00023239"/>
    </source>
</evidence>
<feature type="region of interest" description="Disordered" evidence="6">
    <location>
        <begin position="374"/>
        <end position="394"/>
    </location>
</feature>
<comment type="caution">
    <text evidence="9">The sequence shown here is derived from an EMBL/GenBank/DDBJ whole genome shotgun (WGS) entry which is preliminary data.</text>
</comment>
<dbReference type="CDD" id="cd00609">
    <property type="entry name" value="AAT_like"/>
    <property type="match status" value="1"/>
</dbReference>
<evidence type="ECO:0000256" key="6">
    <source>
        <dbReference type="SAM" id="MobiDB-lite"/>
    </source>
</evidence>
<protein>
    <recommendedName>
        <fullName evidence="2">cysteine-S-conjugate beta-lyase</fullName>
        <ecNumber evidence="2">4.4.1.13</ecNumber>
    </recommendedName>
</protein>
<evidence type="ECO:0000256" key="1">
    <source>
        <dbReference type="ARBA" id="ARBA00001933"/>
    </source>
</evidence>
<dbReference type="Proteomes" id="UP001499895">
    <property type="component" value="Unassembled WGS sequence"/>
</dbReference>
<evidence type="ECO:0000313" key="9">
    <source>
        <dbReference type="EMBL" id="GAA0454726.1"/>
    </source>
</evidence>
<keyword evidence="10" id="KW-1185">Reference proteome</keyword>
<dbReference type="InterPro" id="IPR015421">
    <property type="entry name" value="PyrdxlP-dep_Trfase_major"/>
</dbReference>
<keyword evidence="4" id="KW-0456">Lyase</keyword>
<dbReference type="InterPro" id="IPR015424">
    <property type="entry name" value="PyrdxlP-dep_Trfase"/>
</dbReference>
<feature type="compositionally biased region" description="Pro residues" evidence="6">
    <location>
        <begin position="378"/>
        <end position="394"/>
    </location>
</feature>
<evidence type="ECO:0000259" key="7">
    <source>
        <dbReference type="Pfam" id="PF00155"/>
    </source>
</evidence>
<keyword evidence="3" id="KW-0663">Pyridoxal phosphate</keyword>
<dbReference type="Gene3D" id="3.40.640.10">
    <property type="entry name" value="Type I PLP-dependent aspartate aminotransferase-like (Major domain)"/>
    <property type="match status" value="1"/>
</dbReference>
<name>A0ABN0ZPI3_9ACTN</name>
<evidence type="ECO:0000256" key="3">
    <source>
        <dbReference type="ARBA" id="ARBA00022898"/>
    </source>
</evidence>
<dbReference type="RefSeq" id="WP_344088134.1">
    <property type="nucleotide sequence ID" value="NZ_BAAAHB010000012.1"/>
</dbReference>
<dbReference type="InterPro" id="IPR013216">
    <property type="entry name" value="Methyltransf_11"/>
</dbReference>
<dbReference type="PANTHER" id="PTHR43525">
    <property type="entry name" value="PROTEIN MALY"/>
    <property type="match status" value="1"/>
</dbReference>
<accession>A0ABN0ZPI3</accession>
<dbReference type="Gene3D" id="3.40.50.150">
    <property type="entry name" value="Vaccinia Virus protein VP39"/>
    <property type="match status" value="1"/>
</dbReference>
<proteinExistence type="inferred from homology"/>
<dbReference type="EMBL" id="BAAAHB010000012">
    <property type="protein sequence ID" value="GAA0454726.1"/>
    <property type="molecule type" value="Genomic_DNA"/>
</dbReference>
<evidence type="ECO:0000313" key="10">
    <source>
        <dbReference type="Proteomes" id="UP001499895"/>
    </source>
</evidence>
<organism evidence="9 10">
    <name type="scientific">Streptomyces stramineus</name>
    <dbReference type="NCBI Taxonomy" id="173861"/>
    <lineage>
        <taxon>Bacteria</taxon>
        <taxon>Bacillati</taxon>
        <taxon>Actinomycetota</taxon>
        <taxon>Actinomycetes</taxon>
        <taxon>Kitasatosporales</taxon>
        <taxon>Streptomycetaceae</taxon>
        <taxon>Streptomyces</taxon>
    </lineage>
</organism>
<sequence>MAVLADHYRTRYRADVTHTCFWLLAGTLHGAYLIFSELLQPGGEALFLALSYRFFPEAITHTGATAVPVPIDPDRGVNREDFEQHITARTRAIHLCNPHNPTGHTLSHRELAAIADAYATDSPWLTHTLHQLRRNRDLVEQALRPHQGQVSYQPGPATYLAWLDFHDTFGSQPAHQALAQHGVLLESGPEFGAPPRYARLSFATTPDLLNAALDRITTALAAPQKREPALTTGPTAHQDAVTAEYADLNPLQVRITTHRLYSEHPDTPDAAVRERLEVPSDADLLDIGCGTGQFLRDLDHDGHTGQLTGINTSAEAVRQTTTSRITALNASADNLPFIHPFIHGAFDIVTARHMLYHVLDPLHALREAARVLRRAAPSRPPSTTPAPRPAPTTS</sequence>
<evidence type="ECO:0000256" key="2">
    <source>
        <dbReference type="ARBA" id="ARBA00012224"/>
    </source>
</evidence>